<accession>A0A934SGY3</accession>
<keyword evidence="1" id="KW-0812">Transmembrane</keyword>
<keyword evidence="1" id="KW-1133">Transmembrane helix</keyword>
<dbReference type="AlphaFoldDB" id="A0A934SGY3"/>
<protein>
    <submittedName>
        <fullName evidence="3">VPLPA-CTERM sorting domain-containing protein</fullName>
    </submittedName>
</protein>
<evidence type="ECO:0000313" key="3">
    <source>
        <dbReference type="EMBL" id="MBK4217239.1"/>
    </source>
</evidence>
<reference evidence="3" key="1">
    <citation type="submission" date="2021-01" db="EMBL/GenBank/DDBJ databases">
        <title>Paracoccus amoyensis sp. nov., isolated from the surface seawater along the coast of Xiamen Island, China.</title>
        <authorList>
            <person name="Lyu L."/>
        </authorList>
    </citation>
    <scope>NUCLEOTIDE SEQUENCE</scope>
    <source>
        <strain evidence="3">MJ17</strain>
    </source>
</reference>
<dbReference type="Proteomes" id="UP000640485">
    <property type="component" value="Unassembled WGS sequence"/>
</dbReference>
<evidence type="ECO:0000256" key="2">
    <source>
        <dbReference type="SAM" id="SignalP"/>
    </source>
</evidence>
<keyword evidence="2" id="KW-0732">Signal</keyword>
<gene>
    <name evidence="3" type="ORF">JJJ17_15010</name>
</gene>
<keyword evidence="4" id="KW-1185">Reference proteome</keyword>
<sequence length="214" mass="22991">MLIKASLAGCLALGLTCQVAGAATFNIENFDILLRYDGTSISRLIGTLHENPADTFEMNIDQGQYDYDVAEYTHLQIGEIVSFKATISFPVPEPDVTGGLGNGGSASVCEIGRRDCTDVNYTSRRPDSVFIAVGDSAMIDVPLTIGSQTSHYFWGLGMPSIVNNLGTFNYADQHAYFTVVDIIDQPAPIPLPAAALMLPAAIGGFAFFRRRKSA</sequence>
<keyword evidence="1" id="KW-0472">Membrane</keyword>
<name>A0A934SGY3_9RHOB</name>
<proteinExistence type="predicted"/>
<feature type="chain" id="PRO_5037404470" evidence="2">
    <location>
        <begin position="23"/>
        <end position="214"/>
    </location>
</feature>
<dbReference type="RefSeq" id="WP_200687846.1">
    <property type="nucleotide sequence ID" value="NZ_JAEPRQ010000006.1"/>
</dbReference>
<dbReference type="InterPro" id="IPR022472">
    <property type="entry name" value="VPLPA-CTERM"/>
</dbReference>
<evidence type="ECO:0000313" key="4">
    <source>
        <dbReference type="Proteomes" id="UP000640485"/>
    </source>
</evidence>
<feature type="signal peptide" evidence="2">
    <location>
        <begin position="1"/>
        <end position="22"/>
    </location>
</feature>
<evidence type="ECO:0000256" key="1">
    <source>
        <dbReference type="SAM" id="Phobius"/>
    </source>
</evidence>
<dbReference type="NCBIfam" id="TIGR03370">
    <property type="entry name" value="VPLPA-CTERM"/>
    <property type="match status" value="1"/>
</dbReference>
<feature type="transmembrane region" description="Helical" evidence="1">
    <location>
        <begin position="189"/>
        <end position="208"/>
    </location>
</feature>
<dbReference type="EMBL" id="JAEPRQ010000006">
    <property type="protein sequence ID" value="MBK4217239.1"/>
    <property type="molecule type" value="Genomic_DNA"/>
</dbReference>
<comment type="caution">
    <text evidence="3">The sequence shown here is derived from an EMBL/GenBank/DDBJ whole genome shotgun (WGS) entry which is preliminary data.</text>
</comment>
<organism evidence="3 4">
    <name type="scientific">Paracoccus caeni</name>
    <dbReference type="NCBI Taxonomy" id="657651"/>
    <lineage>
        <taxon>Bacteria</taxon>
        <taxon>Pseudomonadati</taxon>
        <taxon>Pseudomonadota</taxon>
        <taxon>Alphaproteobacteria</taxon>
        <taxon>Rhodobacterales</taxon>
        <taxon>Paracoccaceae</taxon>
        <taxon>Paracoccus</taxon>
    </lineage>
</organism>